<sequence>MIGYYVHHHGHGHRHRALEVARVLTERGETVTGLSSLPAPDGWPGPWVQLAPDAETGDREPLAPTAGGRLHWVPLGHAGLRSRSATVSAWIDGTAPSAVVVDVSVEMALLVRLHGVPVVTLVQPGERGDAAHRLGYDVADALVGCWPPEAGGTGAGMLRGLAPAVVARVQPVGALSRFPVRETSGRAPGRRVVLLSGSGGSALDATGLAAARAETPGWEWTVLDARLGAWVDDPRAALCDADVVITHAGQNALAEVAASRTPAVVVAQDRPHREQEVTADVLARGPWPAVVADAWPGRDWARLLERAAALDGAGWTGWCDGRAAERFADLVLGAALEAGR</sequence>
<dbReference type="EMBL" id="WUEK01000015">
    <property type="protein sequence ID" value="MXG91780.1"/>
    <property type="molecule type" value="Genomic_DNA"/>
</dbReference>
<evidence type="ECO:0000313" key="2">
    <source>
        <dbReference type="EMBL" id="MXG91780.1"/>
    </source>
</evidence>
<evidence type="ECO:0000313" key="3">
    <source>
        <dbReference type="Proteomes" id="UP000473325"/>
    </source>
</evidence>
<dbReference type="SUPFAM" id="SSF53756">
    <property type="entry name" value="UDP-Glycosyltransferase/glycogen phosphorylase"/>
    <property type="match status" value="1"/>
</dbReference>
<dbReference type="Proteomes" id="UP000473325">
    <property type="component" value="Unassembled WGS sequence"/>
</dbReference>
<dbReference type="InterPro" id="IPR007235">
    <property type="entry name" value="Glyco_trans_28_C"/>
</dbReference>
<dbReference type="GO" id="GO:0016758">
    <property type="term" value="F:hexosyltransferase activity"/>
    <property type="evidence" value="ECO:0007669"/>
    <property type="project" value="InterPro"/>
</dbReference>
<dbReference type="Pfam" id="PF04101">
    <property type="entry name" value="Glyco_tran_28_C"/>
    <property type="match status" value="1"/>
</dbReference>
<evidence type="ECO:0000259" key="1">
    <source>
        <dbReference type="Pfam" id="PF04101"/>
    </source>
</evidence>
<feature type="domain" description="Glycosyl transferase family 28 C-terminal" evidence="1">
    <location>
        <begin position="235"/>
        <end position="281"/>
    </location>
</feature>
<proteinExistence type="predicted"/>
<organism evidence="2 3">
    <name type="scientific">Nocardioides flavescens</name>
    <dbReference type="NCBI Taxonomy" id="2691959"/>
    <lineage>
        <taxon>Bacteria</taxon>
        <taxon>Bacillati</taxon>
        <taxon>Actinomycetota</taxon>
        <taxon>Actinomycetes</taxon>
        <taxon>Propionibacteriales</taxon>
        <taxon>Nocardioidaceae</taxon>
        <taxon>Nocardioides</taxon>
    </lineage>
</organism>
<dbReference type="Gene3D" id="3.40.50.2000">
    <property type="entry name" value="Glycogen Phosphorylase B"/>
    <property type="match status" value="1"/>
</dbReference>
<keyword evidence="2" id="KW-0808">Transferase</keyword>
<protein>
    <submittedName>
        <fullName evidence="2">Glycosyl transferase</fullName>
    </submittedName>
</protein>
<keyword evidence="3" id="KW-1185">Reference proteome</keyword>
<dbReference type="AlphaFoldDB" id="A0A6L7F3H5"/>
<comment type="caution">
    <text evidence="2">The sequence shown here is derived from an EMBL/GenBank/DDBJ whole genome shotgun (WGS) entry which is preliminary data.</text>
</comment>
<name>A0A6L7F3H5_9ACTN</name>
<accession>A0A6L7F3H5</accession>
<reference evidence="2 3" key="1">
    <citation type="submission" date="2019-12" db="EMBL/GenBank/DDBJ databases">
        <authorList>
            <person name="Kun Z."/>
        </authorList>
    </citation>
    <scope>NUCLEOTIDE SEQUENCE [LARGE SCALE GENOMIC DNA]</scope>
    <source>
        <strain evidence="2 3">YIM 123512</strain>
    </source>
</reference>
<dbReference type="RefSeq" id="WP_160879716.1">
    <property type="nucleotide sequence ID" value="NZ_WUEK01000015.1"/>
</dbReference>
<gene>
    <name evidence="2" type="ORF">GRQ65_19745</name>
</gene>